<dbReference type="GO" id="GO:0006281">
    <property type="term" value="P:DNA repair"/>
    <property type="evidence" value="ECO:0007669"/>
    <property type="project" value="UniProtKB-ARBA"/>
</dbReference>
<proteinExistence type="predicted"/>
<dbReference type="OrthoDB" id="6117194at2759"/>
<dbReference type="PANTHER" id="PTHR46609">
    <property type="entry name" value="EXONUCLEASE, PHAGE-TYPE/RECB, C-TERMINAL DOMAIN-CONTAINING PROTEIN"/>
    <property type="match status" value="1"/>
</dbReference>
<keyword evidence="1" id="KW-0175">Coiled coil</keyword>
<dbReference type="Proteomes" id="UP000683360">
    <property type="component" value="Unassembled WGS sequence"/>
</dbReference>
<evidence type="ECO:0000256" key="1">
    <source>
        <dbReference type="SAM" id="Coils"/>
    </source>
</evidence>
<dbReference type="InterPro" id="IPR019080">
    <property type="entry name" value="YqaJ_viral_recombinase"/>
</dbReference>
<protein>
    <recommendedName>
        <fullName evidence="2">YqaJ viral recombinase domain-containing protein</fullName>
    </recommendedName>
</protein>
<keyword evidence="4" id="KW-1185">Reference proteome</keyword>
<dbReference type="EMBL" id="CAJPWZ010001561">
    <property type="protein sequence ID" value="CAG2217683.1"/>
    <property type="molecule type" value="Genomic_DNA"/>
</dbReference>
<organism evidence="3 4">
    <name type="scientific">Mytilus edulis</name>
    <name type="common">Blue mussel</name>
    <dbReference type="NCBI Taxonomy" id="6550"/>
    <lineage>
        <taxon>Eukaryota</taxon>
        <taxon>Metazoa</taxon>
        <taxon>Spiralia</taxon>
        <taxon>Lophotrochozoa</taxon>
        <taxon>Mollusca</taxon>
        <taxon>Bivalvia</taxon>
        <taxon>Autobranchia</taxon>
        <taxon>Pteriomorphia</taxon>
        <taxon>Mytilida</taxon>
        <taxon>Mytiloidea</taxon>
        <taxon>Mytilidae</taxon>
        <taxon>Mytilinae</taxon>
        <taxon>Mytilus</taxon>
    </lineage>
</organism>
<dbReference type="InterPro" id="IPR011604">
    <property type="entry name" value="PDDEXK-like_dom_sf"/>
</dbReference>
<sequence>MRYSELVKRFWRTGYKLFKGKFLRFMSGLKNTGNINEGMSERGKYEPMNSELNFAVPSWSVLDKMITPVSTETFRPGLIDTMINILHENDPDKIATFKLCVDGKKINSSTIGNLGDVNLWGHEDPPTLSSKMKQLDEDKKNIEQLRNLLQDIQSERIESISDCAQHIKPVFIEHCINTIQAIGHKIRDLRKAKVGKHMAYDKFLKMTEGDWRKSRYAFVISSLKTSLFEISSCIEDALSCIDKLGCITAEMRGLRNLYCEGKVLDLNRQDNFYCLQIQNDKSDVSDSSIVKQRSDAWHKIRNTAHVTGSTCNKALGLETLKKQQMHYKQVFNEEHVTESPSKELQMRFDYGTANEINCVATLTGKVLPVFYEQSSYFEEGCYTCRNGFTETMPTVIVSPDGSIRNNNGQIILAVEIKCPYPGKTFTTPVQYAIPKYYIPQILCEMAVLKTDKLIFLSYSQESTSVLEASFDESIWTLICKIINDVYGSNHKMPTKLHPLIPTLRQQIDDYAKAHVLFIAEVPSLKAFPCSHDLCSNDSIRLGHFMDLTDTTSTFTTLDDALDVVSKCKTVIETSYRLLRHKASEVLVFLLSDLDRMSKSEMEHAVPIAFALKGYSMSSNIMRKMLKDVFIRCFEKGLYVPVISFDGQWYNLCVRSNTGEPMTLLQLQKDVFKKSKAKTKTSILQMIFSLNRLSSSDSFESLESKVHVQYTRNADGKFEGCITVGTTFSEKNH</sequence>
<comment type="caution">
    <text evidence="3">The sequence shown here is derived from an EMBL/GenBank/DDBJ whole genome shotgun (WGS) entry which is preliminary data.</text>
</comment>
<reference evidence="3" key="1">
    <citation type="submission" date="2021-03" db="EMBL/GenBank/DDBJ databases">
        <authorList>
            <person name="Bekaert M."/>
        </authorList>
    </citation>
    <scope>NUCLEOTIDE SEQUENCE</scope>
</reference>
<dbReference type="SUPFAM" id="SSF52980">
    <property type="entry name" value="Restriction endonuclease-like"/>
    <property type="match status" value="1"/>
</dbReference>
<accession>A0A8S3SBG2</accession>
<evidence type="ECO:0000313" key="3">
    <source>
        <dbReference type="EMBL" id="CAG2217683.1"/>
    </source>
</evidence>
<name>A0A8S3SBG2_MYTED</name>
<feature type="coiled-coil region" evidence="1">
    <location>
        <begin position="128"/>
        <end position="155"/>
    </location>
</feature>
<gene>
    <name evidence="3" type="ORF">MEDL_31352</name>
</gene>
<evidence type="ECO:0000259" key="2">
    <source>
        <dbReference type="Pfam" id="PF09588"/>
    </source>
</evidence>
<dbReference type="InterPro" id="IPR011335">
    <property type="entry name" value="Restrct_endonuc-II-like"/>
</dbReference>
<dbReference type="Pfam" id="PF09588">
    <property type="entry name" value="YqaJ"/>
    <property type="match status" value="1"/>
</dbReference>
<dbReference type="Gene3D" id="3.90.320.10">
    <property type="match status" value="1"/>
</dbReference>
<feature type="domain" description="YqaJ viral recombinase" evidence="2">
    <location>
        <begin position="297"/>
        <end position="447"/>
    </location>
</feature>
<dbReference type="PANTHER" id="PTHR46609:SF8">
    <property type="entry name" value="YQAJ VIRAL RECOMBINASE DOMAIN-CONTAINING PROTEIN"/>
    <property type="match status" value="1"/>
</dbReference>
<dbReference type="InterPro" id="IPR051703">
    <property type="entry name" value="NF-kappa-B_Signaling_Reg"/>
</dbReference>
<evidence type="ECO:0000313" key="4">
    <source>
        <dbReference type="Proteomes" id="UP000683360"/>
    </source>
</evidence>
<dbReference type="AlphaFoldDB" id="A0A8S3SBG2"/>